<feature type="compositionally biased region" description="Polar residues" evidence="1">
    <location>
        <begin position="159"/>
        <end position="170"/>
    </location>
</feature>
<reference evidence="2" key="2">
    <citation type="submission" date="2011-02" db="EMBL/GenBank/DDBJ databases">
        <authorList>
            <person name="MacLean D."/>
        </authorList>
    </citation>
    <scope>NUCLEOTIDE SEQUENCE</scope>
</reference>
<feature type="region of interest" description="Disordered" evidence="1">
    <location>
        <begin position="1"/>
        <end position="32"/>
    </location>
</feature>
<feature type="compositionally biased region" description="Polar residues" evidence="1">
    <location>
        <begin position="178"/>
        <end position="187"/>
    </location>
</feature>
<dbReference type="AlphaFoldDB" id="F0WBG5"/>
<evidence type="ECO:0000256" key="1">
    <source>
        <dbReference type="SAM" id="MobiDB-lite"/>
    </source>
</evidence>
<gene>
    <name evidence="2" type="primary">AlNc14C51G4012</name>
    <name evidence="2" type="ORF">ALNC14_046340</name>
</gene>
<feature type="region of interest" description="Disordered" evidence="1">
    <location>
        <begin position="153"/>
        <end position="190"/>
    </location>
</feature>
<dbReference type="HOGENOM" id="CLU_1075278_0_0_1"/>
<proteinExistence type="predicted"/>
<sequence>MRTRRLRSNSLTNGISSMKKKDSVHTQPPLNVNGMTERQQLAFLLRTTAPEENNDEFQKVTFAANERERDLIQMERSSGEMTYELNCIGKKRARRSEETKAHIKSTSANLQHGTNVGIEKITNQCQEHMLVAGLGLRDISSHHDAHKTGHHLFCDESRAQQLPENDSNSFGEERNKPKTSPTSTNDGTHLLSFDQLRNDGRFQTSSKEYPDTSNGFWGMNCCALCCPHTHEGPVAPLEVLFLCAQCDKKYPTQRALGRI</sequence>
<accession>F0WBG5</accession>
<protein>
    <submittedName>
        <fullName evidence="2">AlNc14C51G4012 protein</fullName>
    </submittedName>
</protein>
<reference evidence="2" key="1">
    <citation type="journal article" date="2011" name="PLoS Biol.">
        <title>Gene gain and loss during evolution of obligate parasitism in the white rust pathogen of Arabidopsis thaliana.</title>
        <authorList>
            <person name="Kemen E."/>
            <person name="Gardiner A."/>
            <person name="Schultz-Larsen T."/>
            <person name="Kemen A.C."/>
            <person name="Balmuth A.L."/>
            <person name="Robert-Seilaniantz A."/>
            <person name="Bailey K."/>
            <person name="Holub E."/>
            <person name="Studholme D.J."/>
            <person name="Maclean D."/>
            <person name="Jones J.D."/>
        </authorList>
    </citation>
    <scope>NUCLEOTIDE SEQUENCE</scope>
</reference>
<name>F0WBG5_9STRA</name>
<organism evidence="2">
    <name type="scientific">Albugo laibachii Nc14</name>
    <dbReference type="NCBI Taxonomy" id="890382"/>
    <lineage>
        <taxon>Eukaryota</taxon>
        <taxon>Sar</taxon>
        <taxon>Stramenopiles</taxon>
        <taxon>Oomycota</taxon>
        <taxon>Peronosporomycetes</taxon>
        <taxon>Albuginales</taxon>
        <taxon>Albuginaceae</taxon>
        <taxon>Albugo</taxon>
    </lineage>
</organism>
<dbReference type="EMBL" id="FR824096">
    <property type="protein sequence ID" value="CCA18491.1"/>
    <property type="molecule type" value="Genomic_DNA"/>
</dbReference>
<evidence type="ECO:0000313" key="2">
    <source>
        <dbReference type="EMBL" id="CCA18491.1"/>
    </source>
</evidence>